<dbReference type="Gene3D" id="3.30.420.10">
    <property type="entry name" value="Ribonuclease H-like superfamily/Ribonuclease H"/>
    <property type="match status" value="1"/>
</dbReference>
<dbReference type="InterPro" id="IPR053151">
    <property type="entry name" value="RNase_H-like"/>
</dbReference>
<sequence>MGWWKLNCDGSMKSSDNLATAGALIRDYNGNWLSSLAVNLGRCFVLHAELWALLEGVTDPPRNAISLVMAIKSLLQSDWVVHVSHIWLEGNFVVDCLTTLAGSLPFGLHEFQQPPTSLLPWLSHDKFGVGYSRTVKM</sequence>
<evidence type="ECO:0000313" key="2">
    <source>
        <dbReference type="EMBL" id="KAF2293167.1"/>
    </source>
</evidence>
<keyword evidence="3" id="KW-1185">Reference proteome</keyword>
<reference evidence="2 3" key="1">
    <citation type="journal article" date="2020" name="Mol. Plant">
        <title>The Chromosome-Based Rubber Tree Genome Provides New Insights into Spurge Genome Evolution and Rubber Biosynthesis.</title>
        <authorList>
            <person name="Liu J."/>
            <person name="Shi C."/>
            <person name="Shi C.C."/>
            <person name="Li W."/>
            <person name="Zhang Q.J."/>
            <person name="Zhang Y."/>
            <person name="Li K."/>
            <person name="Lu H.F."/>
            <person name="Shi C."/>
            <person name="Zhu S.T."/>
            <person name="Xiao Z.Y."/>
            <person name="Nan H."/>
            <person name="Yue Y."/>
            <person name="Zhu X.G."/>
            <person name="Wu Y."/>
            <person name="Hong X.N."/>
            <person name="Fan G.Y."/>
            <person name="Tong Y."/>
            <person name="Zhang D."/>
            <person name="Mao C.L."/>
            <person name="Liu Y.L."/>
            <person name="Hao S.J."/>
            <person name="Liu W.Q."/>
            <person name="Lv M.Q."/>
            <person name="Zhang H.B."/>
            <person name="Liu Y."/>
            <person name="Hu-Tang G.R."/>
            <person name="Wang J.P."/>
            <person name="Wang J.H."/>
            <person name="Sun Y.H."/>
            <person name="Ni S.B."/>
            <person name="Chen W.B."/>
            <person name="Zhang X.C."/>
            <person name="Jiao Y.N."/>
            <person name="Eichler E.E."/>
            <person name="Li G.H."/>
            <person name="Liu X."/>
            <person name="Gao L.Z."/>
        </authorList>
    </citation>
    <scope>NUCLEOTIDE SEQUENCE [LARGE SCALE GENOMIC DNA]</scope>
    <source>
        <strain evidence="3">cv. GT1</strain>
        <tissue evidence="2">Leaf</tissue>
    </source>
</reference>
<organism evidence="2 3">
    <name type="scientific">Hevea brasiliensis</name>
    <name type="common">Para rubber tree</name>
    <name type="synonym">Siphonia brasiliensis</name>
    <dbReference type="NCBI Taxonomy" id="3981"/>
    <lineage>
        <taxon>Eukaryota</taxon>
        <taxon>Viridiplantae</taxon>
        <taxon>Streptophyta</taxon>
        <taxon>Embryophyta</taxon>
        <taxon>Tracheophyta</taxon>
        <taxon>Spermatophyta</taxon>
        <taxon>Magnoliopsida</taxon>
        <taxon>eudicotyledons</taxon>
        <taxon>Gunneridae</taxon>
        <taxon>Pentapetalae</taxon>
        <taxon>rosids</taxon>
        <taxon>fabids</taxon>
        <taxon>Malpighiales</taxon>
        <taxon>Euphorbiaceae</taxon>
        <taxon>Crotonoideae</taxon>
        <taxon>Micrandreae</taxon>
        <taxon>Hevea</taxon>
    </lineage>
</organism>
<feature type="domain" description="RNase H type-1" evidence="1">
    <location>
        <begin position="7"/>
        <end position="57"/>
    </location>
</feature>
<dbReference type="GO" id="GO:0004523">
    <property type="term" value="F:RNA-DNA hybrid ribonuclease activity"/>
    <property type="evidence" value="ECO:0007669"/>
    <property type="project" value="InterPro"/>
</dbReference>
<proteinExistence type="predicted"/>
<gene>
    <name evidence="2" type="ORF">GH714_038712</name>
</gene>
<dbReference type="InterPro" id="IPR036397">
    <property type="entry name" value="RNaseH_sf"/>
</dbReference>
<protein>
    <recommendedName>
        <fullName evidence="1">RNase H type-1 domain-containing protein</fullName>
    </recommendedName>
</protein>
<dbReference type="Pfam" id="PF13456">
    <property type="entry name" value="RVT_3"/>
    <property type="match status" value="1"/>
</dbReference>
<dbReference type="AlphaFoldDB" id="A0A6A6KX02"/>
<dbReference type="EMBL" id="JAAGAX010000014">
    <property type="protein sequence ID" value="KAF2293167.1"/>
    <property type="molecule type" value="Genomic_DNA"/>
</dbReference>
<dbReference type="InterPro" id="IPR002156">
    <property type="entry name" value="RNaseH_domain"/>
</dbReference>
<name>A0A6A6KX02_HEVBR</name>
<comment type="caution">
    <text evidence="2">The sequence shown here is derived from an EMBL/GenBank/DDBJ whole genome shotgun (WGS) entry which is preliminary data.</text>
</comment>
<dbReference type="PANTHER" id="PTHR47723:SF19">
    <property type="entry name" value="POLYNUCLEOTIDYL TRANSFERASE, RIBONUCLEASE H-LIKE SUPERFAMILY PROTEIN"/>
    <property type="match status" value="1"/>
</dbReference>
<dbReference type="GO" id="GO:0003676">
    <property type="term" value="F:nucleic acid binding"/>
    <property type="evidence" value="ECO:0007669"/>
    <property type="project" value="InterPro"/>
</dbReference>
<dbReference type="SUPFAM" id="SSF53098">
    <property type="entry name" value="Ribonuclease H-like"/>
    <property type="match status" value="1"/>
</dbReference>
<dbReference type="InterPro" id="IPR044730">
    <property type="entry name" value="RNase_H-like_dom_plant"/>
</dbReference>
<dbReference type="InterPro" id="IPR012337">
    <property type="entry name" value="RNaseH-like_sf"/>
</dbReference>
<dbReference type="Proteomes" id="UP000467840">
    <property type="component" value="Chromosome 13"/>
</dbReference>
<evidence type="ECO:0000313" key="3">
    <source>
        <dbReference type="Proteomes" id="UP000467840"/>
    </source>
</evidence>
<dbReference type="PANTHER" id="PTHR47723">
    <property type="entry name" value="OS05G0353850 PROTEIN"/>
    <property type="match status" value="1"/>
</dbReference>
<dbReference type="CDD" id="cd06222">
    <property type="entry name" value="RNase_H_like"/>
    <property type="match status" value="1"/>
</dbReference>
<accession>A0A6A6KX02</accession>
<evidence type="ECO:0000259" key="1">
    <source>
        <dbReference type="Pfam" id="PF13456"/>
    </source>
</evidence>